<dbReference type="InterPro" id="IPR034984">
    <property type="entry name" value="Imelysin-like_IPPA"/>
</dbReference>
<dbReference type="GO" id="GO:0030313">
    <property type="term" value="C:cell envelope"/>
    <property type="evidence" value="ECO:0007669"/>
    <property type="project" value="UniProtKB-SubCell"/>
</dbReference>
<sequence>MKRLSFVGILFITLLLSCSTEDDVNGGGGDQSGFDRKVLLENVADNIAIPAYENLAARLNSLQSSTTAFTTTVSVENLTSLRTSWKQAYVSWQAISFLEIGKAEEISFRNFMNVYPVTVADIEANISSGSYDLSLVSKQDEQGFAAIDYLLNGIGTTDEEVVAVFNEPTTGANYRQYLTDVVARMVQLTDVVVSDWKGAYRDNFVNNSGSSATSSFDKLVNDYLFHYEKHLRAGKIGIPAGAFNNVPLEDRVEAYYDGEFSKTLFLANLNAMQDFFNGKHFDAATNGESFKTYLEYLNRNDLSTLINDQFDIIRLESAELDDNFSAQVRTNNTLMLQTFDNLQANVVLLKVDMLSAFSVSVDFIDADGD</sequence>
<keyword evidence="5" id="KW-1185">Reference proteome</keyword>
<evidence type="ECO:0000256" key="2">
    <source>
        <dbReference type="ARBA" id="ARBA00022729"/>
    </source>
</evidence>
<reference evidence="4 5" key="1">
    <citation type="submission" date="2019-02" db="EMBL/GenBank/DDBJ databases">
        <title>Genomic Encyclopedia of Type Strains, Phase IV (KMG-IV): sequencing the most valuable type-strain genomes for metagenomic binning, comparative biology and taxonomic classification.</title>
        <authorList>
            <person name="Goeker M."/>
        </authorList>
    </citation>
    <scope>NUCLEOTIDE SEQUENCE [LARGE SCALE GENOMIC DNA]</scope>
    <source>
        <strain evidence="4 5">DSM 17196</strain>
    </source>
</reference>
<comment type="caution">
    <text evidence="4">The sequence shown here is derived from an EMBL/GenBank/DDBJ whole genome shotgun (WGS) entry which is preliminary data.</text>
</comment>
<dbReference type="InterPro" id="IPR018976">
    <property type="entry name" value="Imelysin-like"/>
</dbReference>
<gene>
    <name evidence="4" type="ORF">EV197_1740</name>
</gene>
<accession>A0A4Q7P1C4</accession>
<evidence type="ECO:0000313" key="4">
    <source>
        <dbReference type="EMBL" id="RZS93170.1"/>
    </source>
</evidence>
<name>A0A4Q7P1C4_9FLAO</name>
<evidence type="ECO:0000259" key="3">
    <source>
        <dbReference type="Pfam" id="PF09375"/>
    </source>
</evidence>
<dbReference type="CDD" id="cd14659">
    <property type="entry name" value="Imelysin-like_IPPA"/>
    <property type="match status" value="1"/>
</dbReference>
<dbReference type="Gene3D" id="1.20.1420.20">
    <property type="entry name" value="M75 peptidase, HXXE motif"/>
    <property type="match status" value="1"/>
</dbReference>
<dbReference type="OrthoDB" id="650514at2"/>
<proteinExistence type="predicted"/>
<protein>
    <submittedName>
        <fullName evidence="4">Imelysin</fullName>
    </submittedName>
</protein>
<dbReference type="Proteomes" id="UP000292262">
    <property type="component" value="Unassembled WGS sequence"/>
</dbReference>
<dbReference type="EMBL" id="SGXE01000002">
    <property type="protein sequence ID" value="RZS93170.1"/>
    <property type="molecule type" value="Genomic_DNA"/>
</dbReference>
<comment type="subcellular location">
    <subcellularLocation>
        <location evidence="1">Cell envelope</location>
    </subcellularLocation>
</comment>
<dbReference type="RefSeq" id="WP_130286315.1">
    <property type="nucleotide sequence ID" value="NZ_SGXE01000002.1"/>
</dbReference>
<evidence type="ECO:0000256" key="1">
    <source>
        <dbReference type="ARBA" id="ARBA00004196"/>
    </source>
</evidence>
<dbReference type="Pfam" id="PF09375">
    <property type="entry name" value="Peptidase_M75"/>
    <property type="match status" value="1"/>
</dbReference>
<keyword evidence="2" id="KW-0732">Signal</keyword>
<organism evidence="4 5">
    <name type="scientific">Aquimarina brevivitae</name>
    <dbReference type="NCBI Taxonomy" id="323412"/>
    <lineage>
        <taxon>Bacteria</taxon>
        <taxon>Pseudomonadati</taxon>
        <taxon>Bacteroidota</taxon>
        <taxon>Flavobacteriia</taxon>
        <taxon>Flavobacteriales</taxon>
        <taxon>Flavobacteriaceae</taxon>
        <taxon>Aquimarina</taxon>
    </lineage>
</organism>
<feature type="domain" description="Imelysin-like" evidence="3">
    <location>
        <begin position="48"/>
        <end position="331"/>
    </location>
</feature>
<evidence type="ECO:0000313" key="5">
    <source>
        <dbReference type="Proteomes" id="UP000292262"/>
    </source>
</evidence>
<dbReference type="InterPro" id="IPR038352">
    <property type="entry name" value="Imelysin_sf"/>
</dbReference>
<dbReference type="AlphaFoldDB" id="A0A4Q7P1C4"/>
<dbReference type="PROSITE" id="PS51257">
    <property type="entry name" value="PROKAR_LIPOPROTEIN"/>
    <property type="match status" value="1"/>
</dbReference>